<reference evidence="2 3" key="1">
    <citation type="submission" date="2014-01" db="EMBL/GenBank/DDBJ databases">
        <title>Full genme sequencing of cellulolytic bacterium Gynuella sunshinyii YC6258T gen. nov., sp. nov.</title>
        <authorList>
            <person name="Khan H."/>
            <person name="Chung E.J."/>
            <person name="Chung Y.R."/>
        </authorList>
    </citation>
    <scope>NUCLEOTIDE SEQUENCE [LARGE SCALE GENOMIC DNA]</scope>
    <source>
        <strain evidence="2 3">YC6258</strain>
    </source>
</reference>
<dbReference type="HOGENOM" id="CLU_095978_1_1_6"/>
<dbReference type="PANTHER" id="PTHR39966">
    <property type="entry name" value="BLL2471 PROTEIN-RELATED"/>
    <property type="match status" value="1"/>
</dbReference>
<dbReference type="Proteomes" id="UP000032266">
    <property type="component" value="Chromosome"/>
</dbReference>
<dbReference type="STRING" id="1445510.YC6258_01506"/>
<keyword evidence="3" id="KW-1185">Reference proteome</keyword>
<dbReference type="RefSeq" id="WP_044616307.1">
    <property type="nucleotide sequence ID" value="NZ_CP007142.1"/>
</dbReference>
<dbReference type="Gene3D" id="1.20.120.520">
    <property type="entry name" value="nmb1532 protein domain like"/>
    <property type="match status" value="1"/>
</dbReference>
<dbReference type="PANTHER" id="PTHR39966:SF1">
    <property type="entry name" value="HEMERYTHRIN-LIKE DOMAIN-CONTAINING PROTEIN"/>
    <property type="match status" value="1"/>
</dbReference>
<evidence type="ECO:0000259" key="1">
    <source>
        <dbReference type="Pfam" id="PF01814"/>
    </source>
</evidence>
<organism evidence="2 3">
    <name type="scientific">Gynuella sunshinyii YC6258</name>
    <dbReference type="NCBI Taxonomy" id="1445510"/>
    <lineage>
        <taxon>Bacteria</taxon>
        <taxon>Pseudomonadati</taxon>
        <taxon>Pseudomonadota</taxon>
        <taxon>Gammaproteobacteria</taxon>
        <taxon>Oceanospirillales</taxon>
        <taxon>Saccharospirillaceae</taxon>
        <taxon>Gynuella</taxon>
    </lineage>
</organism>
<dbReference type="AlphaFoldDB" id="A0A0C5VTB2"/>
<dbReference type="EMBL" id="CP007142">
    <property type="protein sequence ID" value="AJQ93554.1"/>
    <property type="molecule type" value="Genomic_DNA"/>
</dbReference>
<sequence>MAAKLLEHLHNEHKNLSRFLYCFRYQLQGFGDPEQDANINLIMDMLDYINTFPERYHHPVEDVIFKKLLSKSIPDPDIITDVLAQHAKLEEITQKLKNDFNAVAMDIAMPMDQLKVDAHLYLDMQLEHLDIEESDIFPLADEYLDEDDWTELENMVETISEDPLFDNTRKEYDSLLSEITNFEAQGLDEETRSKFSDD</sequence>
<protein>
    <recommendedName>
        <fullName evidence="1">Hemerythrin-like domain-containing protein</fullName>
    </recommendedName>
</protein>
<feature type="domain" description="Hemerythrin-like" evidence="1">
    <location>
        <begin position="6"/>
        <end position="140"/>
    </location>
</feature>
<evidence type="ECO:0000313" key="3">
    <source>
        <dbReference type="Proteomes" id="UP000032266"/>
    </source>
</evidence>
<name>A0A0C5VTB2_9GAMM</name>
<evidence type="ECO:0000313" key="2">
    <source>
        <dbReference type="EMBL" id="AJQ93554.1"/>
    </source>
</evidence>
<dbReference type="InterPro" id="IPR012312">
    <property type="entry name" value="Hemerythrin-like"/>
</dbReference>
<dbReference type="KEGG" id="gsn:YC6258_01506"/>
<dbReference type="GO" id="GO:0005886">
    <property type="term" value="C:plasma membrane"/>
    <property type="evidence" value="ECO:0007669"/>
    <property type="project" value="TreeGrafter"/>
</dbReference>
<proteinExistence type="predicted"/>
<gene>
    <name evidence="2" type="ORF">YC6258_01506</name>
</gene>
<accession>A0A0C5VTB2</accession>
<dbReference type="Pfam" id="PF01814">
    <property type="entry name" value="Hemerythrin"/>
    <property type="match status" value="1"/>
</dbReference>